<gene>
    <name evidence="2" type="ORF">GCM10009107_45940</name>
</gene>
<dbReference type="InterPro" id="IPR042100">
    <property type="entry name" value="Bug_dom1"/>
</dbReference>
<dbReference type="Gene3D" id="3.40.190.150">
    <property type="entry name" value="Bordetella uptake gene, domain 1"/>
    <property type="match status" value="1"/>
</dbReference>
<dbReference type="RefSeq" id="WP_233446826.1">
    <property type="nucleotide sequence ID" value="NZ_VIDT01000104.1"/>
</dbReference>
<comment type="caution">
    <text evidence="2">The sequence shown here is derived from an EMBL/GenBank/DDBJ whole genome shotgun (WGS) entry which is preliminary data.</text>
</comment>
<dbReference type="EMBL" id="BAAAEW010000033">
    <property type="protein sequence ID" value="GAA0761979.1"/>
    <property type="molecule type" value="Genomic_DNA"/>
</dbReference>
<dbReference type="CDD" id="cd07012">
    <property type="entry name" value="PBP2_Bug_TTT"/>
    <property type="match status" value="1"/>
</dbReference>
<protein>
    <submittedName>
        <fullName evidence="2">Tripartite tricarboxylate transporter substrate binding protein</fullName>
    </submittedName>
</protein>
<proteinExistence type="inferred from homology"/>
<evidence type="ECO:0000313" key="2">
    <source>
        <dbReference type="EMBL" id="GAA0761979.1"/>
    </source>
</evidence>
<dbReference type="Pfam" id="PF03401">
    <property type="entry name" value="TctC"/>
    <property type="match status" value="1"/>
</dbReference>
<dbReference type="Gene3D" id="3.40.190.10">
    <property type="entry name" value="Periplasmic binding protein-like II"/>
    <property type="match status" value="1"/>
</dbReference>
<reference evidence="2 3" key="1">
    <citation type="journal article" date="2019" name="Int. J. Syst. Evol. Microbiol.">
        <title>The Global Catalogue of Microorganisms (GCM) 10K type strain sequencing project: providing services to taxonomists for standard genome sequencing and annotation.</title>
        <authorList>
            <consortium name="The Broad Institute Genomics Platform"/>
            <consortium name="The Broad Institute Genome Sequencing Center for Infectious Disease"/>
            <person name="Wu L."/>
            <person name="Ma J."/>
        </authorList>
    </citation>
    <scope>NUCLEOTIDE SEQUENCE [LARGE SCALE GENOMIC DNA]</scope>
    <source>
        <strain evidence="2 3">JCM 15503</strain>
    </source>
</reference>
<organism evidence="2 3">
    <name type="scientific">Ideonella azotifigens</name>
    <dbReference type="NCBI Taxonomy" id="513160"/>
    <lineage>
        <taxon>Bacteria</taxon>
        <taxon>Pseudomonadati</taxon>
        <taxon>Pseudomonadota</taxon>
        <taxon>Betaproteobacteria</taxon>
        <taxon>Burkholderiales</taxon>
        <taxon>Sphaerotilaceae</taxon>
        <taxon>Ideonella</taxon>
    </lineage>
</organism>
<dbReference type="SUPFAM" id="SSF53850">
    <property type="entry name" value="Periplasmic binding protein-like II"/>
    <property type="match status" value="1"/>
</dbReference>
<evidence type="ECO:0000313" key="3">
    <source>
        <dbReference type="Proteomes" id="UP001500279"/>
    </source>
</evidence>
<dbReference type="InterPro" id="IPR005064">
    <property type="entry name" value="BUG"/>
</dbReference>
<dbReference type="PANTHER" id="PTHR42928:SF5">
    <property type="entry name" value="BLR1237 PROTEIN"/>
    <property type="match status" value="1"/>
</dbReference>
<keyword evidence="3" id="KW-1185">Reference proteome</keyword>
<dbReference type="PIRSF" id="PIRSF017082">
    <property type="entry name" value="YflP"/>
    <property type="match status" value="1"/>
</dbReference>
<sequence length="326" mass="34089">MSLLGAHSAHAQASEWPTKPLKLVVPFPPGGTSDFMGRLIAGKLAVALKQPVNVENIAGGGGVTGTLKALSQPADGYTLIQSGIGQNAVAHGMDAQVGYDSIKDFTHLTQVHSGANVLVASPKSPFKTLAELIAYGKANPGKLSYGFTHASSGHVAMELLKQSLSVCLGNAQGGRDCKGLSIVGVPYKGGGPLVAALLEGQVPMAFINQDSAYPLVKEGKLQALAVTSTSRNSLFPNVPAISEKEIPGFVAMSWSGISVSSKTPAPIAARLEAELVKIMQSPDTRQQLESKGFVIPDQGSHSYANFVDREVSRWGRVIRIAGIKPE</sequence>
<evidence type="ECO:0000256" key="1">
    <source>
        <dbReference type="ARBA" id="ARBA00006987"/>
    </source>
</evidence>
<name>A0ABN1KC79_9BURK</name>
<comment type="similarity">
    <text evidence="1">Belongs to the UPF0065 (bug) family.</text>
</comment>
<dbReference type="Proteomes" id="UP001500279">
    <property type="component" value="Unassembled WGS sequence"/>
</dbReference>
<dbReference type="PANTHER" id="PTHR42928">
    <property type="entry name" value="TRICARBOXYLATE-BINDING PROTEIN"/>
    <property type="match status" value="1"/>
</dbReference>
<accession>A0ABN1KC79</accession>